<keyword evidence="2" id="KW-0472">Membrane</keyword>
<evidence type="ECO:0000313" key="4">
    <source>
        <dbReference type="Proteomes" id="UP000574317"/>
    </source>
</evidence>
<evidence type="ECO:0000313" key="3">
    <source>
        <dbReference type="EMBL" id="KAF5565294.1"/>
    </source>
</evidence>
<sequence>MSRPSSSRDLLRQSDYDSLDQGQADENLEMESLQSEGSAVSQNVSSSPSNSPMTIGFGVWAAIATSFIILESEAWRRFMLSGRATQSITLMSVLIRWAIGTLAAITTSMAASIALELHGVPTSALAEISIARFTNSGPQSFKNMLPGTTFRPWLRILMICLFALLGASQFASTLLVSDLRELTILSLTKNMSYGFTFGATKEATSWDRTPLPLRADGLKTWRVV</sequence>
<evidence type="ECO:0000256" key="2">
    <source>
        <dbReference type="SAM" id="Phobius"/>
    </source>
</evidence>
<name>A0A8H5K1Z0_9HYPO</name>
<organism evidence="3 4">
    <name type="scientific">Fusarium napiforme</name>
    <dbReference type="NCBI Taxonomy" id="42672"/>
    <lineage>
        <taxon>Eukaryota</taxon>
        <taxon>Fungi</taxon>
        <taxon>Dikarya</taxon>
        <taxon>Ascomycota</taxon>
        <taxon>Pezizomycotina</taxon>
        <taxon>Sordariomycetes</taxon>
        <taxon>Hypocreomycetidae</taxon>
        <taxon>Hypocreales</taxon>
        <taxon>Nectriaceae</taxon>
        <taxon>Fusarium</taxon>
        <taxon>Fusarium fujikuroi species complex</taxon>
    </lineage>
</organism>
<gene>
    <name evidence="3" type="ORF">FNAPI_1712</name>
</gene>
<feature type="transmembrane region" description="Helical" evidence="2">
    <location>
        <begin position="153"/>
        <end position="176"/>
    </location>
</feature>
<feature type="transmembrane region" description="Helical" evidence="2">
    <location>
        <begin position="93"/>
        <end position="115"/>
    </location>
</feature>
<evidence type="ECO:0000256" key="1">
    <source>
        <dbReference type="SAM" id="MobiDB-lite"/>
    </source>
</evidence>
<keyword evidence="2" id="KW-0812">Transmembrane</keyword>
<keyword evidence="4" id="KW-1185">Reference proteome</keyword>
<dbReference type="EMBL" id="JAAOAO010000059">
    <property type="protein sequence ID" value="KAF5565294.1"/>
    <property type="molecule type" value="Genomic_DNA"/>
</dbReference>
<feature type="region of interest" description="Disordered" evidence="1">
    <location>
        <begin position="1"/>
        <end position="50"/>
    </location>
</feature>
<dbReference type="AlphaFoldDB" id="A0A8H5K1Z0"/>
<comment type="caution">
    <text evidence="3">The sequence shown here is derived from an EMBL/GenBank/DDBJ whole genome shotgun (WGS) entry which is preliminary data.</text>
</comment>
<reference evidence="3 4" key="1">
    <citation type="submission" date="2020-05" db="EMBL/GenBank/DDBJ databases">
        <title>Identification and distribution of gene clusters putatively required for synthesis of sphingolipid metabolism inhibitors in phylogenetically diverse species of the filamentous fungus Fusarium.</title>
        <authorList>
            <person name="Kim H.-S."/>
            <person name="Busman M."/>
            <person name="Brown D.W."/>
            <person name="Divon H."/>
            <person name="Uhlig S."/>
            <person name="Proctor R.H."/>
        </authorList>
    </citation>
    <scope>NUCLEOTIDE SEQUENCE [LARGE SCALE GENOMIC DNA]</scope>
    <source>
        <strain evidence="3 4">NRRL 25196</strain>
    </source>
</reference>
<keyword evidence="2" id="KW-1133">Transmembrane helix</keyword>
<feature type="transmembrane region" description="Helical" evidence="2">
    <location>
        <begin position="53"/>
        <end position="72"/>
    </location>
</feature>
<accession>A0A8H5K1Z0</accession>
<feature type="compositionally biased region" description="Low complexity" evidence="1">
    <location>
        <begin position="38"/>
        <end position="50"/>
    </location>
</feature>
<protein>
    <submittedName>
        <fullName evidence="3">Uncharacterized protein</fullName>
    </submittedName>
</protein>
<dbReference type="Proteomes" id="UP000574317">
    <property type="component" value="Unassembled WGS sequence"/>
</dbReference>
<proteinExistence type="predicted"/>